<evidence type="ECO:0000256" key="4">
    <source>
        <dbReference type="PROSITE-ProRule" id="PRU00302"/>
    </source>
</evidence>
<feature type="domain" description="Sushi" evidence="7">
    <location>
        <begin position="201"/>
        <end position="259"/>
    </location>
</feature>
<dbReference type="PANTHER" id="PTHR45785:SF7">
    <property type="entry name" value="COMPLEMENT FACTOR H"/>
    <property type="match status" value="1"/>
</dbReference>
<name>A0ABN9A1N7_RANTA</name>
<keyword evidence="9" id="KW-1185">Reference proteome</keyword>
<dbReference type="PANTHER" id="PTHR45785">
    <property type="entry name" value="COMPLEMENT FACTOR H-RELATED"/>
    <property type="match status" value="1"/>
</dbReference>
<dbReference type="InterPro" id="IPR035976">
    <property type="entry name" value="Sushi/SCR/CCP_sf"/>
</dbReference>
<sequence>MFLLISVALTLWFSCAHGQVKSCDFPVIKHGRLYYAFKGYFPASVGQQFSYRCKRYFVTPSQSSWDYMTCTLKGWSPEVPCLRQCTFNYLENGYYTNSQEKYLQGKTVRVRCHDGYSLHNNQNTMTCTEKGWYPPPICVRVGLPCGLPPSIQNGVVRHKKDSYQYGEKVTYTCNEGFRIYGFASIRCLGGKWSRTPKCISTDCFNLPSFDDAVFIGQKKKSYRSGEQVAFKCRPYYQLNGSNTIQCVKSKWIGRPVCKDVSCVNPPRVENAVTRNDRPRYLNGERVRYECIGTYDILGDVDVTCLNGTWTKPPQCKDPQGRCGPPPPVDNGDTTSFPLPQYPPGSAVEYRCQAYYVLQGERHIVCRNGEWSEPPKCLDPCVISEEMMKQHNIQLKWRDDKKIYTRTDDTIEFMCKRGYSPRTPNHTFRTTCQKGKLVYPHCE</sequence>
<evidence type="ECO:0000256" key="5">
    <source>
        <dbReference type="SAM" id="MobiDB-lite"/>
    </source>
</evidence>
<accession>A0ABN9A1N7</accession>
<feature type="chain" id="PRO_5045744268" description="Sushi domain-containing protein" evidence="6">
    <location>
        <begin position="19"/>
        <end position="442"/>
    </location>
</feature>
<reference evidence="8" key="1">
    <citation type="submission" date="2023-04" db="EMBL/GenBank/DDBJ databases">
        <authorList>
            <consortium name="ELIXIR-Norway"/>
        </authorList>
    </citation>
    <scope>NUCLEOTIDE SEQUENCE [LARGE SCALE GENOMIC DNA]</scope>
</reference>
<evidence type="ECO:0000259" key="7">
    <source>
        <dbReference type="PROSITE" id="PS50923"/>
    </source>
</evidence>
<organism evidence="8 9">
    <name type="scientific">Rangifer tarandus platyrhynchus</name>
    <name type="common">Svalbard reindeer</name>
    <dbReference type="NCBI Taxonomy" id="3082113"/>
    <lineage>
        <taxon>Eukaryota</taxon>
        <taxon>Metazoa</taxon>
        <taxon>Chordata</taxon>
        <taxon>Craniata</taxon>
        <taxon>Vertebrata</taxon>
        <taxon>Euteleostomi</taxon>
        <taxon>Mammalia</taxon>
        <taxon>Eutheria</taxon>
        <taxon>Laurasiatheria</taxon>
        <taxon>Artiodactyla</taxon>
        <taxon>Ruminantia</taxon>
        <taxon>Pecora</taxon>
        <taxon>Cervidae</taxon>
        <taxon>Odocoileinae</taxon>
        <taxon>Rangifer</taxon>
    </lineage>
</organism>
<protein>
    <recommendedName>
        <fullName evidence="7">Sushi domain-containing protein</fullName>
    </recommendedName>
</protein>
<feature type="region of interest" description="Disordered" evidence="5">
    <location>
        <begin position="316"/>
        <end position="337"/>
    </location>
</feature>
<dbReference type="Pfam" id="PF00084">
    <property type="entry name" value="Sushi"/>
    <property type="match status" value="6"/>
</dbReference>
<feature type="signal peptide" evidence="6">
    <location>
        <begin position="1"/>
        <end position="18"/>
    </location>
</feature>
<dbReference type="SUPFAM" id="SSF57535">
    <property type="entry name" value="Complement control module/SCR domain"/>
    <property type="match status" value="7"/>
</dbReference>
<keyword evidence="2 6" id="KW-0732">Signal</keyword>
<feature type="domain" description="Sushi" evidence="7">
    <location>
        <begin position="260"/>
        <end position="317"/>
    </location>
</feature>
<evidence type="ECO:0000256" key="2">
    <source>
        <dbReference type="ARBA" id="ARBA00022729"/>
    </source>
</evidence>
<evidence type="ECO:0000256" key="6">
    <source>
        <dbReference type="SAM" id="SignalP"/>
    </source>
</evidence>
<feature type="domain" description="Sushi" evidence="7">
    <location>
        <begin position="83"/>
        <end position="140"/>
    </location>
</feature>
<evidence type="ECO:0000313" key="9">
    <source>
        <dbReference type="Proteomes" id="UP001176941"/>
    </source>
</evidence>
<feature type="domain" description="Sushi" evidence="7">
    <location>
        <begin position="143"/>
        <end position="200"/>
    </location>
</feature>
<keyword evidence="3 4" id="KW-1015">Disulfide bond</keyword>
<dbReference type="PROSITE" id="PS50923">
    <property type="entry name" value="SUSHI"/>
    <property type="match status" value="5"/>
</dbReference>
<dbReference type="InterPro" id="IPR000436">
    <property type="entry name" value="Sushi_SCR_CCP_dom"/>
</dbReference>
<gene>
    <name evidence="8" type="ORF">MRATA1EN1_LOCUS28861</name>
</gene>
<feature type="disulfide bond" evidence="4">
    <location>
        <begin position="322"/>
        <end position="365"/>
    </location>
</feature>
<dbReference type="CDD" id="cd00033">
    <property type="entry name" value="CCP"/>
    <property type="match status" value="5"/>
</dbReference>
<feature type="domain" description="Sushi" evidence="7">
    <location>
        <begin position="320"/>
        <end position="378"/>
    </location>
</feature>
<evidence type="ECO:0000256" key="3">
    <source>
        <dbReference type="ARBA" id="ARBA00023157"/>
    </source>
</evidence>
<evidence type="ECO:0000313" key="8">
    <source>
        <dbReference type="EMBL" id="CAI9179899.1"/>
    </source>
</evidence>
<dbReference type="InterPro" id="IPR051503">
    <property type="entry name" value="ComplSys_Reg/VirEntry_Med"/>
</dbReference>
<comment type="caution">
    <text evidence="4">Lacks conserved residue(s) required for the propagation of feature annotation.</text>
</comment>
<dbReference type="Gene3D" id="2.10.70.10">
    <property type="entry name" value="Complement Module, domain 1"/>
    <property type="match status" value="7"/>
</dbReference>
<dbReference type="SMART" id="SM00032">
    <property type="entry name" value="CCP"/>
    <property type="match status" value="6"/>
</dbReference>
<dbReference type="Proteomes" id="UP001176941">
    <property type="component" value="Chromosome 9"/>
</dbReference>
<feature type="disulfide bond" evidence="4">
    <location>
        <begin position="203"/>
        <end position="246"/>
    </location>
</feature>
<proteinExistence type="predicted"/>
<evidence type="ECO:0000256" key="1">
    <source>
        <dbReference type="ARBA" id="ARBA00022659"/>
    </source>
</evidence>
<dbReference type="EMBL" id="OX459945">
    <property type="protein sequence ID" value="CAI9179899.1"/>
    <property type="molecule type" value="Genomic_DNA"/>
</dbReference>
<keyword evidence="1 4" id="KW-0768">Sushi</keyword>